<dbReference type="InterPro" id="IPR027417">
    <property type="entry name" value="P-loop_NTPase"/>
</dbReference>
<evidence type="ECO:0000313" key="3">
    <source>
        <dbReference type="Proteomes" id="UP000176568"/>
    </source>
</evidence>
<sequence length="458" mass="51052">MTQDEAFQVLKTGANVFLTGEPGSGKTHTVNRYVAYLREQGIEPAVCASTGIAATHIGGYTIHSWCGIGVKSTLTEYDLDLIGQKEKVVKRVRNAKVLIIDEISMLSAQTLDSVDVVLRMLRNSDEAFGGLQMIFVGDFFQLPPVVKMQEVKSDMLEINYDESPNGQRSSMSPFAFYAQSWKRAKPLVCYLEEQHRQEDTKFLEILSGLRRGYLSDSLKQTLKLRITEPPKKNTHTKLFPHNANVDRLNDAELEKLPTLPRRYDMRSKGSMPLVEALKRSCLSPDGLMLKVGAKVMFTKNDPEGEYYNGTLGTVLEFSKLTGHPIVKLNSGGVLEVDTVEWAVQDGNKKLASIEQLPLRLAWAITVHKSQGMSLDAAIIDLSNAFEYGQGYVALSRVRTLDGLYLLGLNERALEVHPEVMEQDSIFRELSDSTAEAFGAMPDTELAQMHEQFVRAALV</sequence>
<dbReference type="PANTHER" id="PTHR47642">
    <property type="entry name" value="ATP-DEPENDENT DNA HELICASE"/>
    <property type="match status" value="1"/>
</dbReference>
<dbReference type="GO" id="GO:0000723">
    <property type="term" value="P:telomere maintenance"/>
    <property type="evidence" value="ECO:0007669"/>
    <property type="project" value="InterPro"/>
</dbReference>
<organism evidence="2 3">
    <name type="scientific">Candidatus Adlerbacteria bacterium RIFOXYC1_FULL_48_26</name>
    <dbReference type="NCBI Taxonomy" id="1797247"/>
    <lineage>
        <taxon>Bacteria</taxon>
        <taxon>Candidatus Adleribacteriota</taxon>
    </lineage>
</organism>
<name>A0A1F4Y3I1_9BACT</name>
<evidence type="ECO:0000259" key="1">
    <source>
        <dbReference type="SMART" id="SM00382"/>
    </source>
</evidence>
<proteinExistence type="predicted"/>
<evidence type="ECO:0000313" key="2">
    <source>
        <dbReference type="EMBL" id="OGC88428.1"/>
    </source>
</evidence>
<gene>
    <name evidence="2" type="ORF">A2419_01640</name>
</gene>
<dbReference type="GO" id="GO:0006281">
    <property type="term" value="P:DNA repair"/>
    <property type="evidence" value="ECO:0007669"/>
    <property type="project" value="InterPro"/>
</dbReference>
<dbReference type="Pfam" id="PF05970">
    <property type="entry name" value="PIF1"/>
    <property type="match status" value="1"/>
</dbReference>
<dbReference type="Gene3D" id="3.40.50.300">
    <property type="entry name" value="P-loop containing nucleotide triphosphate hydrolases"/>
    <property type="match status" value="1"/>
</dbReference>
<feature type="domain" description="AAA+ ATPase" evidence="1">
    <location>
        <begin position="12"/>
        <end position="321"/>
    </location>
</feature>
<dbReference type="PANTHER" id="PTHR47642:SF5">
    <property type="entry name" value="ATP-DEPENDENT DNA HELICASE"/>
    <property type="match status" value="1"/>
</dbReference>
<dbReference type="SMART" id="SM00382">
    <property type="entry name" value="AAA"/>
    <property type="match status" value="1"/>
</dbReference>
<dbReference type="STRING" id="1797247.A2419_01640"/>
<protein>
    <recommendedName>
        <fullName evidence="1">AAA+ ATPase domain-containing protein</fullName>
    </recommendedName>
</protein>
<dbReference type="InterPro" id="IPR003593">
    <property type="entry name" value="AAA+_ATPase"/>
</dbReference>
<dbReference type="EMBL" id="MEXB01000008">
    <property type="protein sequence ID" value="OGC88428.1"/>
    <property type="molecule type" value="Genomic_DNA"/>
</dbReference>
<accession>A0A1F4Y3I1</accession>
<dbReference type="CDD" id="cd18809">
    <property type="entry name" value="SF1_C_RecD"/>
    <property type="match status" value="1"/>
</dbReference>
<comment type="caution">
    <text evidence="2">The sequence shown here is derived from an EMBL/GenBank/DDBJ whole genome shotgun (WGS) entry which is preliminary data.</text>
</comment>
<dbReference type="AlphaFoldDB" id="A0A1F4Y3I1"/>
<dbReference type="Proteomes" id="UP000176568">
    <property type="component" value="Unassembled WGS sequence"/>
</dbReference>
<dbReference type="SUPFAM" id="SSF52540">
    <property type="entry name" value="P-loop containing nucleoside triphosphate hydrolases"/>
    <property type="match status" value="2"/>
</dbReference>
<reference evidence="2 3" key="1">
    <citation type="journal article" date="2016" name="Nat. Commun.">
        <title>Thousands of microbial genomes shed light on interconnected biogeochemical processes in an aquifer system.</title>
        <authorList>
            <person name="Anantharaman K."/>
            <person name="Brown C.T."/>
            <person name="Hug L.A."/>
            <person name="Sharon I."/>
            <person name="Castelle C.J."/>
            <person name="Probst A.J."/>
            <person name="Thomas B.C."/>
            <person name="Singh A."/>
            <person name="Wilkins M.J."/>
            <person name="Karaoz U."/>
            <person name="Brodie E.L."/>
            <person name="Williams K.H."/>
            <person name="Hubbard S.S."/>
            <person name="Banfield J.F."/>
        </authorList>
    </citation>
    <scope>NUCLEOTIDE SEQUENCE [LARGE SCALE GENOMIC DNA]</scope>
</reference>
<dbReference type="CDD" id="cd18037">
    <property type="entry name" value="DEXSc_Pif1_like"/>
    <property type="match status" value="1"/>
</dbReference>
<dbReference type="InterPro" id="IPR051055">
    <property type="entry name" value="PIF1_helicase"/>
</dbReference>
<dbReference type="Gene3D" id="2.30.30.940">
    <property type="match status" value="1"/>
</dbReference>
<dbReference type="GO" id="GO:0003678">
    <property type="term" value="F:DNA helicase activity"/>
    <property type="evidence" value="ECO:0007669"/>
    <property type="project" value="InterPro"/>
</dbReference>
<dbReference type="InterPro" id="IPR010285">
    <property type="entry name" value="DNA_helicase_pif1-like_DEAD"/>
</dbReference>